<dbReference type="AlphaFoldDB" id="A0A5C4SXU6"/>
<dbReference type="RefSeq" id="WP_139607202.1">
    <property type="nucleotide sequence ID" value="NZ_VDCQ01000088.1"/>
</dbReference>
<accession>A0A5C4SXU6</accession>
<comment type="caution">
    <text evidence="1">The sequence shown here is derived from an EMBL/GenBank/DDBJ whole genome shotgun (WGS) entry which is preliminary data.</text>
</comment>
<dbReference type="EMBL" id="VDCQ01000088">
    <property type="protein sequence ID" value="TNJ60018.1"/>
    <property type="molecule type" value="Genomic_DNA"/>
</dbReference>
<keyword evidence="2" id="KW-1185">Reference proteome</keyword>
<dbReference type="Proteomes" id="UP000307943">
    <property type="component" value="Unassembled WGS sequence"/>
</dbReference>
<name>A0A5C4SXU6_9BACL</name>
<organism evidence="1 2">
    <name type="scientific">Paenibacillus hemerocallicola</name>
    <dbReference type="NCBI Taxonomy" id="1172614"/>
    <lineage>
        <taxon>Bacteria</taxon>
        <taxon>Bacillati</taxon>
        <taxon>Bacillota</taxon>
        <taxon>Bacilli</taxon>
        <taxon>Bacillales</taxon>
        <taxon>Paenibacillaceae</taxon>
        <taxon>Paenibacillus</taxon>
    </lineage>
</organism>
<evidence type="ECO:0000313" key="2">
    <source>
        <dbReference type="Proteomes" id="UP000307943"/>
    </source>
</evidence>
<protein>
    <submittedName>
        <fullName evidence="1">Uncharacterized protein</fullName>
    </submittedName>
</protein>
<dbReference type="OrthoDB" id="1099523at2"/>
<gene>
    <name evidence="1" type="ORF">FE784_36660</name>
</gene>
<reference evidence="1 2" key="1">
    <citation type="submission" date="2019-05" db="EMBL/GenBank/DDBJ databases">
        <title>We sequenced the genome of Paenibacillus hemerocallicola KCTC 33185 for further insight into its adaptation and study the phylogeny of Paenibacillus.</title>
        <authorList>
            <person name="Narsing Rao M.P."/>
        </authorList>
    </citation>
    <scope>NUCLEOTIDE SEQUENCE [LARGE SCALE GENOMIC DNA]</scope>
    <source>
        <strain evidence="1 2">KCTC 33185</strain>
    </source>
</reference>
<sequence length="821" mass="89712">MTAYGSGIGGPATSWTSLKAGLTPDNEMTRRLYRVLLKWVRYADTQFAEWADRPDCGHFFGGAYWYGIETAYSAVVFAVVGTMGEFDDTIAGQSRQSVKDKAIRAIRYLCYTHDTGPEECVRTTSRNPCCSGKKWGGRGDGFFRASQTGTVVHALGCAAWLLHDELDGETKALVEAVLEYYADIWSVEEPRNGVYFDTQCEENGWTAAGIGTAAALLPGNPRQEQWRKAALRWSLNSVTMPEDRVRRVPGVSTVTFHPDYTAENHAFVHPSYMMAGIQLRGLYALLELMADRDIPSELTSNNVPMYASTIKPWSGVDGIPVPVQGQDWWYNLQHASLSCHAFMNVLHGDEDAARLERAALGFVEGLQDSNGKGCLLEENGEACIVVAESYQTAKDMEFGSAHSLLIAYLLHRFGGGGAVPSTDRDWSARTNGVHYYPHGGTIVHKTDRAFSSFSWRSHVMAVTLPAKSMWGVTPLYASHTGETEFEGETPGYVYNETKSVVCTGHRITRLEDGFGATAEIERGKGAKLLHRVAFVSLPDGRSFYAERIRANAPCAVKSLSTGIIGIRNERYGALGGYADGTKTVKAPRLTRTYEGFYGKEPNVRDSFGPLPYVNINDEIGYVLFGSEDVTYLNQHEYPKWKGVEDVLTLNDRGAKRFEGLAELPVFAMLTLPDASAEQTAGAAERSRLLTGNEDGCIAAETDGYLIVANLSGRRTEFEASYAEAGSSIQLFEGMQRWNGGEVTRTGSFEPGYAGFAASRFRLELPSSGGHTHDLAVVVSSNRVYVTDQSGSGISKVSVIDPVAGKRTEAGIEPSGTLVLIF</sequence>
<evidence type="ECO:0000313" key="1">
    <source>
        <dbReference type="EMBL" id="TNJ60018.1"/>
    </source>
</evidence>
<proteinExistence type="predicted"/>